<name>A0ABW9XHQ1_9SPHN</name>
<keyword evidence="1" id="KW-0472">Membrane</keyword>
<accession>A0ABW9XHQ1</accession>
<proteinExistence type="predicted"/>
<keyword evidence="1" id="KW-1133">Transmembrane helix</keyword>
<evidence type="ECO:0000256" key="1">
    <source>
        <dbReference type="SAM" id="Phobius"/>
    </source>
</evidence>
<keyword evidence="3" id="KW-1185">Reference proteome</keyword>
<evidence type="ECO:0000313" key="2">
    <source>
        <dbReference type="EMBL" id="NBC37988.1"/>
    </source>
</evidence>
<protein>
    <submittedName>
        <fullName evidence="2">Uncharacterized protein</fullName>
    </submittedName>
</protein>
<dbReference type="RefSeq" id="WP_161720568.1">
    <property type="nucleotide sequence ID" value="NZ_JAAAPO010000007.1"/>
</dbReference>
<dbReference type="Proteomes" id="UP000753724">
    <property type="component" value="Unassembled WGS sequence"/>
</dbReference>
<feature type="transmembrane region" description="Helical" evidence="1">
    <location>
        <begin position="23"/>
        <end position="43"/>
    </location>
</feature>
<sequence>MSSRSPFDDPEKAAYVWRRFRRLMAWMMLVTITVVIGAISVLYRQEGMVSIHFYIAVAIGIAFAMLLMAGLMGLVFLSNNSGHDDSVIDPVDRQD</sequence>
<keyword evidence="1" id="KW-0812">Transmembrane</keyword>
<reference evidence="3" key="1">
    <citation type="submission" date="2020-01" db="EMBL/GenBank/DDBJ databases">
        <title>Sphingomonas sp. strain CSW-10.</title>
        <authorList>
            <person name="Chen W.-M."/>
        </authorList>
    </citation>
    <scope>NUCLEOTIDE SEQUENCE [LARGE SCALE GENOMIC DNA]</scope>
    <source>
        <strain evidence="3">FSY-8</strain>
    </source>
</reference>
<organism evidence="2 3">
    <name type="scientific">Novosphingobium ovatum</name>
    <dbReference type="NCBI Taxonomy" id="1908523"/>
    <lineage>
        <taxon>Bacteria</taxon>
        <taxon>Pseudomonadati</taxon>
        <taxon>Pseudomonadota</taxon>
        <taxon>Alphaproteobacteria</taxon>
        <taxon>Sphingomonadales</taxon>
        <taxon>Sphingomonadaceae</taxon>
        <taxon>Novosphingobium</taxon>
    </lineage>
</organism>
<dbReference type="EMBL" id="JAAAPO010000007">
    <property type="protein sequence ID" value="NBC37988.1"/>
    <property type="molecule type" value="Genomic_DNA"/>
</dbReference>
<feature type="transmembrane region" description="Helical" evidence="1">
    <location>
        <begin position="55"/>
        <end position="77"/>
    </location>
</feature>
<gene>
    <name evidence="2" type="ORF">GTZ99_15640</name>
</gene>
<comment type="caution">
    <text evidence="2">The sequence shown here is derived from an EMBL/GenBank/DDBJ whole genome shotgun (WGS) entry which is preliminary data.</text>
</comment>
<evidence type="ECO:0000313" key="3">
    <source>
        <dbReference type="Proteomes" id="UP000753724"/>
    </source>
</evidence>